<evidence type="ECO:0000256" key="4">
    <source>
        <dbReference type="ARBA" id="ARBA00022989"/>
    </source>
</evidence>
<feature type="transmembrane region" description="Helical" evidence="6">
    <location>
        <begin position="72"/>
        <end position="95"/>
    </location>
</feature>
<dbReference type="OrthoDB" id="9814092at2"/>
<dbReference type="STRING" id="1127673.GLIP_3128"/>
<dbReference type="eggNOG" id="COG0398">
    <property type="taxonomic scope" value="Bacteria"/>
</dbReference>
<dbReference type="InterPro" id="IPR015414">
    <property type="entry name" value="TMEM64"/>
</dbReference>
<dbReference type="RefSeq" id="WP_008845554.1">
    <property type="nucleotide sequence ID" value="NZ_BAEN01000059.1"/>
</dbReference>
<name>K6X547_9ALTE</name>
<dbReference type="EMBL" id="BAEN01000059">
    <property type="protein sequence ID" value="GAC15749.1"/>
    <property type="molecule type" value="Genomic_DNA"/>
</dbReference>
<evidence type="ECO:0000256" key="5">
    <source>
        <dbReference type="ARBA" id="ARBA00023136"/>
    </source>
</evidence>
<organism evidence="8 9">
    <name type="scientific">Aliiglaciecola lipolytica E3</name>
    <dbReference type="NCBI Taxonomy" id="1127673"/>
    <lineage>
        <taxon>Bacteria</taxon>
        <taxon>Pseudomonadati</taxon>
        <taxon>Pseudomonadota</taxon>
        <taxon>Gammaproteobacteria</taxon>
        <taxon>Alteromonadales</taxon>
        <taxon>Alteromonadaceae</taxon>
        <taxon>Aliiglaciecola</taxon>
    </lineage>
</organism>
<gene>
    <name evidence="8" type="ORF">GLIP_3128</name>
</gene>
<feature type="transmembrane region" description="Helical" evidence="6">
    <location>
        <begin position="6"/>
        <end position="26"/>
    </location>
</feature>
<evidence type="ECO:0000313" key="9">
    <source>
        <dbReference type="Proteomes" id="UP000006334"/>
    </source>
</evidence>
<keyword evidence="3 6" id="KW-0812">Transmembrane</keyword>
<dbReference type="GO" id="GO:0005886">
    <property type="term" value="C:plasma membrane"/>
    <property type="evidence" value="ECO:0007669"/>
    <property type="project" value="UniProtKB-SubCell"/>
</dbReference>
<keyword evidence="2 6" id="KW-1003">Cell membrane</keyword>
<evidence type="ECO:0000313" key="8">
    <source>
        <dbReference type="EMBL" id="GAC15749.1"/>
    </source>
</evidence>
<comment type="similarity">
    <text evidence="6">Belongs to the TVP38/TMEM64 family.</text>
</comment>
<accession>K6X547</accession>
<dbReference type="PANTHER" id="PTHR12677">
    <property type="entry name" value="GOLGI APPARATUS MEMBRANE PROTEIN TVP38-RELATED"/>
    <property type="match status" value="1"/>
</dbReference>
<keyword evidence="4 6" id="KW-1133">Transmembrane helix</keyword>
<reference evidence="8 9" key="1">
    <citation type="journal article" date="2017" name="Antonie Van Leeuwenhoek">
        <title>Rhizobium rhizosphaerae sp. nov., a novel species isolated from rice rhizosphere.</title>
        <authorList>
            <person name="Zhao J.J."/>
            <person name="Zhang J."/>
            <person name="Zhang R.J."/>
            <person name="Zhang C.W."/>
            <person name="Yin H.Q."/>
            <person name="Zhang X.X."/>
        </authorList>
    </citation>
    <scope>NUCLEOTIDE SEQUENCE [LARGE SCALE GENOMIC DNA]</scope>
    <source>
        <strain evidence="8 9">E3</strain>
    </source>
</reference>
<sequence>MAKSNYIKLGVIVTILIAAVIAYFFTPLGDYLSIEKITEFTDSVPQSFTTALVFLGVFFIGGSLLVPIPLMAFAVGLVFNLWISILICIPGFLFASLSGYGVGRFIGVEVFGEKIGKSLEKVKDKMDDKGAWAVLALRLAPTPPFTVTSIIGGSLQLNIWKYALGSTLGIMPLGLSAVFFGEGALKMMKEPSGLAATSIVAAVILFIVYRIMVRKQTEQ</sequence>
<evidence type="ECO:0000256" key="6">
    <source>
        <dbReference type="RuleBase" id="RU366058"/>
    </source>
</evidence>
<comment type="caution">
    <text evidence="8">The sequence shown here is derived from an EMBL/GenBank/DDBJ whole genome shotgun (WGS) entry which is preliminary data.</text>
</comment>
<feature type="transmembrane region" description="Helical" evidence="6">
    <location>
        <begin position="162"/>
        <end position="181"/>
    </location>
</feature>
<dbReference type="PANTHER" id="PTHR12677:SF59">
    <property type="entry name" value="GOLGI APPARATUS MEMBRANE PROTEIN TVP38-RELATED"/>
    <property type="match status" value="1"/>
</dbReference>
<feature type="domain" description="VTT" evidence="7">
    <location>
        <begin position="66"/>
        <end position="182"/>
    </location>
</feature>
<protein>
    <recommendedName>
        <fullName evidence="6">TVP38/TMEM64 family membrane protein</fullName>
    </recommendedName>
</protein>
<proteinExistence type="inferred from homology"/>
<feature type="transmembrane region" description="Helical" evidence="6">
    <location>
        <begin position="47"/>
        <end position="66"/>
    </location>
</feature>
<feature type="transmembrane region" description="Helical" evidence="6">
    <location>
        <begin position="193"/>
        <end position="213"/>
    </location>
</feature>
<evidence type="ECO:0000256" key="1">
    <source>
        <dbReference type="ARBA" id="ARBA00004651"/>
    </source>
</evidence>
<comment type="subcellular location">
    <subcellularLocation>
        <location evidence="1 6">Cell membrane</location>
        <topology evidence="1 6">Multi-pass membrane protein</topology>
    </subcellularLocation>
</comment>
<keyword evidence="9" id="KW-1185">Reference proteome</keyword>
<dbReference type="AlphaFoldDB" id="K6X547"/>
<dbReference type="InterPro" id="IPR032816">
    <property type="entry name" value="VTT_dom"/>
</dbReference>
<evidence type="ECO:0000259" key="7">
    <source>
        <dbReference type="Pfam" id="PF09335"/>
    </source>
</evidence>
<dbReference type="Pfam" id="PF09335">
    <property type="entry name" value="VTT_dom"/>
    <property type="match status" value="1"/>
</dbReference>
<dbReference type="Proteomes" id="UP000006334">
    <property type="component" value="Unassembled WGS sequence"/>
</dbReference>
<evidence type="ECO:0000256" key="2">
    <source>
        <dbReference type="ARBA" id="ARBA00022475"/>
    </source>
</evidence>
<keyword evidence="5 6" id="KW-0472">Membrane</keyword>
<evidence type="ECO:0000256" key="3">
    <source>
        <dbReference type="ARBA" id="ARBA00022692"/>
    </source>
</evidence>